<name>A0A2G8TC41_9BURK</name>
<reference evidence="1 2" key="1">
    <citation type="submission" date="2017-10" db="EMBL/GenBank/DDBJ databases">
        <title>Massilia psychrophilum sp. nov., a novel purple-pigmented bacterium isolated from Tianshan glacier, Xinjiang Municipality, China.</title>
        <authorList>
            <person name="Wang H."/>
        </authorList>
    </citation>
    <scope>NUCLEOTIDE SEQUENCE [LARGE SCALE GENOMIC DNA]</scope>
    <source>
        <strain evidence="1 2">JCM 30074</strain>
    </source>
</reference>
<keyword evidence="2" id="KW-1185">Reference proteome</keyword>
<proteinExistence type="predicted"/>
<accession>A0A2G8TC41</accession>
<gene>
    <name evidence="1" type="ORF">CR105_17800</name>
</gene>
<protein>
    <recommendedName>
        <fullName evidence="3">DUF2867 domain-containing protein</fullName>
    </recommendedName>
</protein>
<evidence type="ECO:0008006" key="3">
    <source>
        <dbReference type="Google" id="ProtNLM"/>
    </source>
</evidence>
<dbReference type="RefSeq" id="WP_099790623.1">
    <property type="nucleotide sequence ID" value="NZ_JBHLYV010000099.1"/>
</dbReference>
<dbReference type="Pfam" id="PF11066">
    <property type="entry name" value="DUF2867"/>
    <property type="match status" value="1"/>
</dbReference>
<evidence type="ECO:0000313" key="2">
    <source>
        <dbReference type="Proteomes" id="UP000230390"/>
    </source>
</evidence>
<dbReference type="Proteomes" id="UP000230390">
    <property type="component" value="Unassembled WGS sequence"/>
</dbReference>
<dbReference type="EMBL" id="PDOC01000012">
    <property type="protein sequence ID" value="PIL43615.1"/>
    <property type="molecule type" value="Genomic_DNA"/>
</dbReference>
<organism evidence="1 2">
    <name type="scientific">Massilia eurypsychrophila</name>
    <dbReference type="NCBI Taxonomy" id="1485217"/>
    <lineage>
        <taxon>Bacteria</taxon>
        <taxon>Pseudomonadati</taxon>
        <taxon>Pseudomonadota</taxon>
        <taxon>Betaproteobacteria</taxon>
        <taxon>Burkholderiales</taxon>
        <taxon>Oxalobacteraceae</taxon>
        <taxon>Telluria group</taxon>
        <taxon>Massilia</taxon>
    </lineage>
</organism>
<dbReference type="AlphaFoldDB" id="A0A2G8TC41"/>
<comment type="caution">
    <text evidence="1">The sequence shown here is derived from an EMBL/GenBank/DDBJ whole genome shotgun (WGS) entry which is preliminary data.</text>
</comment>
<dbReference type="InterPro" id="IPR021295">
    <property type="entry name" value="DUF2867"/>
</dbReference>
<dbReference type="OrthoDB" id="7058586at2"/>
<evidence type="ECO:0000313" key="1">
    <source>
        <dbReference type="EMBL" id="PIL43615.1"/>
    </source>
</evidence>
<sequence length="181" mass="19651">MPNEFTLATAVVLPAQSAVTHLYKGVNLADAFAIRLPPGASSDPDLLARFIFSHQPSWVRKLMGVRDAIVARFGLKTGKHLEALASDPNADRVGIFKVYSTSQTETVLGEDDKHLDFRVSVLCSSGPADGRQLTISTVVHCHNLLGRAYLLVIAPFHRLVVKASLRRAARIGWLPAVQSDA</sequence>